<accession>A0A8B3RTL0</accession>
<evidence type="ECO:0000313" key="2">
    <source>
        <dbReference type="EMBL" id="RYU31550.1"/>
    </source>
</evidence>
<feature type="region of interest" description="Disordered" evidence="1">
    <location>
        <begin position="47"/>
        <end position="146"/>
    </location>
</feature>
<feature type="compositionally biased region" description="Low complexity" evidence="1">
    <location>
        <begin position="128"/>
        <end position="145"/>
    </location>
</feature>
<dbReference type="RefSeq" id="WP_101008477.1">
    <property type="nucleotide sequence ID" value="NZ_JADMHW010000001.1"/>
</dbReference>
<sequence>MSTSIQAFADEVIQNDTVIDKGIQVNTESTNTTISDSAIQNISSEIKENSSINNSDKIDDSSSPSNISNDVPLDENFDEKNYSVSIENSKDNDESENISAKQRESESKLTEVNVTEKENNSDENTDVTSIDNTNSNDYTNNNKSILNDDLDQTNQFLSNTMDKEIAIEEIKDEVSNPKDKDVNVLKYRSKRSLYDTSNSEETFTGKQKQNYLQKPVIQEVYLGDVTINGRSNPNVEVIV</sequence>
<proteinExistence type="predicted"/>
<reference evidence="2 3" key="1">
    <citation type="submission" date="2019-02" db="EMBL/GenBank/DDBJ databases">
        <title>From farm to fork: dissemination of Tn554::fexA-optrA in linezolid-resistant Enterococcus faecalis clones from chicken feces and meat in Tunisia.</title>
        <authorList>
            <person name="Tedim A.P."/>
            <person name="Elghaieb H."/>
            <person name="Abbassi M.S."/>
            <person name="Novais C."/>
            <person name="Hassen A."/>
            <person name="Peixe L."/>
            <person name="Freitas A.R."/>
        </authorList>
    </citation>
    <scope>NUCLEOTIDE SEQUENCE [LARGE SCALE GENOMIC DNA]</scope>
    <source>
        <strain evidence="2 3">728T</strain>
    </source>
</reference>
<organism evidence="2 3">
    <name type="scientific">Enterococcus faecalis</name>
    <name type="common">Streptococcus faecalis</name>
    <dbReference type="NCBI Taxonomy" id="1351"/>
    <lineage>
        <taxon>Bacteria</taxon>
        <taxon>Bacillati</taxon>
        <taxon>Bacillota</taxon>
        <taxon>Bacilli</taxon>
        <taxon>Lactobacillales</taxon>
        <taxon>Enterococcaceae</taxon>
        <taxon>Enterococcus</taxon>
    </lineage>
</organism>
<evidence type="ECO:0000313" key="3">
    <source>
        <dbReference type="Proteomes" id="UP000292223"/>
    </source>
</evidence>
<feature type="compositionally biased region" description="Basic and acidic residues" evidence="1">
    <location>
        <begin position="101"/>
        <end position="120"/>
    </location>
</feature>
<dbReference type="Proteomes" id="UP000292223">
    <property type="component" value="Unassembled WGS sequence"/>
</dbReference>
<comment type="caution">
    <text evidence="2">The sequence shown here is derived from an EMBL/GenBank/DDBJ whole genome shotgun (WGS) entry which is preliminary data.</text>
</comment>
<dbReference type="EMBL" id="SEWT01000007">
    <property type="protein sequence ID" value="RYU31550.1"/>
    <property type="molecule type" value="Genomic_DNA"/>
</dbReference>
<protein>
    <submittedName>
        <fullName evidence="2">Uncharacterized protein</fullName>
    </submittedName>
</protein>
<evidence type="ECO:0000256" key="1">
    <source>
        <dbReference type="SAM" id="MobiDB-lite"/>
    </source>
</evidence>
<gene>
    <name evidence="2" type="ORF">EU507_10750</name>
</gene>
<dbReference type="AlphaFoldDB" id="A0A8B3RTL0"/>
<feature type="compositionally biased region" description="Low complexity" evidence="1">
    <location>
        <begin position="47"/>
        <end position="70"/>
    </location>
</feature>
<name>A0A8B3RTL0_ENTFL</name>